<feature type="transmembrane region" description="Helical" evidence="9">
    <location>
        <begin position="184"/>
        <end position="217"/>
    </location>
</feature>
<evidence type="ECO:0000256" key="4">
    <source>
        <dbReference type="ARBA" id="ARBA00022679"/>
    </source>
</evidence>
<dbReference type="Proteomes" id="UP000632454">
    <property type="component" value="Unassembled WGS sequence"/>
</dbReference>
<keyword evidence="7 9" id="KW-0472">Membrane</keyword>
<keyword evidence="13" id="KW-1185">Reference proteome</keyword>
<accession>A0ABQ1V1H6</accession>
<keyword evidence="3" id="KW-0328">Glycosyltransferase</keyword>
<sequence length="690" mass="71951">MTIDAIRRSAPSAHTVPSSDLPPARPIDRIAVAILLLGTAVFYLWNITVNGSGNVFYAGAAWAGSRNWEALLFGSVDPSNFITVDKPPVSQWVMGLSGQIFGYSSASMLVPEALMGVATVALMYAAGTRVAGRGAGLIAGAALALTPVAAMMFRFNNPDAAMVLLMTAAAYCAIRATATASGRWLALAGVAVGFAFLAKMLEGLMVLPALGLVYLVAAPTGIGRRVLHLVIATAAMVVSAGWYVLLTLWWPASSRPYLAGSTDNNFMNLVLGYNGLARIEGKQQGGGAARSVISSPQAQDLIDRIRQSGAGGRGMFADGPGLTRLFSGEFGIEISWLLPAALVALVVALVLRGRAPRTDLMRAGVLVFGLWMVIDGLVLSYMKSNPHPYYSLAIAPPIAGVIGLGVVECWKQRDRIVAIVGLAAVVAAAGVWGFVLMQRQSSWLPAVQWATLVVTVLATGSVLVVGFIGRSRSRAGSVSVSGVPSRRRFVLGGVAVAAVVGALLAPAAYATEVVATPHTGGGPSVSPASEDRPSKGGGGFGGLFGGTSDKSPELRALLGSTTSRWAAAVSRSSAAAQIELDTDKPVMAIGGFNNDPVPTLAEFRQYIRDGDVTYYLASAGGSRGHGSTGRRSATSVVPGLDPAMSKQATKLFSQYNSTSVTGKIQAWVEEHYTPRTVGSYQVYDLRHPNK</sequence>
<dbReference type="GO" id="GO:0016740">
    <property type="term" value="F:transferase activity"/>
    <property type="evidence" value="ECO:0007669"/>
    <property type="project" value="UniProtKB-KW"/>
</dbReference>
<dbReference type="PANTHER" id="PTHR33908">
    <property type="entry name" value="MANNOSYLTRANSFERASE YKCB-RELATED"/>
    <property type="match status" value="1"/>
</dbReference>
<feature type="domain" description="Glycosyltransferase RgtA/B/C/D-like" evidence="10">
    <location>
        <begin position="85"/>
        <end position="240"/>
    </location>
</feature>
<feature type="transmembrane region" description="Helical" evidence="9">
    <location>
        <begin position="27"/>
        <end position="45"/>
    </location>
</feature>
<evidence type="ECO:0000256" key="3">
    <source>
        <dbReference type="ARBA" id="ARBA00022676"/>
    </source>
</evidence>
<keyword evidence="6 9" id="KW-1133">Transmembrane helix</keyword>
<evidence type="ECO:0000313" key="13">
    <source>
        <dbReference type="Proteomes" id="UP000632454"/>
    </source>
</evidence>
<evidence type="ECO:0000256" key="9">
    <source>
        <dbReference type="SAM" id="Phobius"/>
    </source>
</evidence>
<feature type="transmembrane region" description="Helical" evidence="9">
    <location>
        <begin position="363"/>
        <end position="382"/>
    </location>
</feature>
<dbReference type="Pfam" id="PF13231">
    <property type="entry name" value="PMT_2"/>
    <property type="match status" value="1"/>
</dbReference>
<feature type="transmembrane region" description="Helical" evidence="9">
    <location>
        <begin position="229"/>
        <end position="250"/>
    </location>
</feature>
<dbReference type="EMBL" id="BMCS01000002">
    <property type="protein sequence ID" value="GGF34522.1"/>
    <property type="molecule type" value="Genomic_DNA"/>
</dbReference>
<feature type="domain" description="Putative mannosyltransferase YkcA/B-like C-terminal" evidence="11">
    <location>
        <begin position="561"/>
        <end position="624"/>
    </location>
</feature>
<keyword evidence="5 9" id="KW-0812">Transmembrane</keyword>
<feature type="transmembrane region" description="Helical" evidence="9">
    <location>
        <begin position="489"/>
        <end position="509"/>
    </location>
</feature>
<feature type="transmembrane region" description="Helical" evidence="9">
    <location>
        <begin position="447"/>
        <end position="468"/>
    </location>
</feature>
<feature type="region of interest" description="Disordered" evidence="8">
    <location>
        <begin position="1"/>
        <end position="20"/>
    </location>
</feature>
<feature type="transmembrane region" description="Helical" evidence="9">
    <location>
        <begin position="100"/>
        <end position="124"/>
    </location>
</feature>
<evidence type="ECO:0000259" key="10">
    <source>
        <dbReference type="Pfam" id="PF13231"/>
    </source>
</evidence>
<keyword evidence="4 12" id="KW-0808">Transferase</keyword>
<dbReference type="RefSeq" id="WP_229705240.1">
    <property type="nucleotide sequence ID" value="NZ_BMCS01000002.1"/>
</dbReference>
<dbReference type="InterPro" id="IPR038731">
    <property type="entry name" value="RgtA/B/C-like"/>
</dbReference>
<comment type="caution">
    <text evidence="12">The sequence shown here is derived from an EMBL/GenBank/DDBJ whole genome shotgun (WGS) entry which is preliminary data.</text>
</comment>
<dbReference type="PANTHER" id="PTHR33908:SF3">
    <property type="entry name" value="UNDECAPRENYL PHOSPHATE-ALPHA-4-AMINO-4-DEOXY-L-ARABINOSE ARABINOSYL TRANSFERASE"/>
    <property type="match status" value="1"/>
</dbReference>
<gene>
    <name evidence="12" type="ORF">GCM10007298_32900</name>
</gene>
<proteinExistence type="predicted"/>
<comment type="subcellular location">
    <subcellularLocation>
        <location evidence="1">Cell membrane</location>
        <topology evidence="1">Multi-pass membrane protein</topology>
    </subcellularLocation>
</comment>
<feature type="region of interest" description="Disordered" evidence="8">
    <location>
        <begin position="519"/>
        <end position="544"/>
    </location>
</feature>
<feature type="transmembrane region" description="Helical" evidence="9">
    <location>
        <begin position="388"/>
        <end position="407"/>
    </location>
</feature>
<evidence type="ECO:0000256" key="7">
    <source>
        <dbReference type="ARBA" id="ARBA00023136"/>
    </source>
</evidence>
<feature type="compositionally biased region" description="Gly residues" evidence="8">
    <location>
        <begin position="535"/>
        <end position="544"/>
    </location>
</feature>
<evidence type="ECO:0000256" key="1">
    <source>
        <dbReference type="ARBA" id="ARBA00004651"/>
    </source>
</evidence>
<reference evidence="13" key="1">
    <citation type="journal article" date="2019" name="Int. J. Syst. Evol. Microbiol.">
        <title>The Global Catalogue of Microorganisms (GCM) 10K type strain sequencing project: providing services to taxonomists for standard genome sequencing and annotation.</title>
        <authorList>
            <consortium name="The Broad Institute Genomics Platform"/>
            <consortium name="The Broad Institute Genome Sequencing Center for Infectious Disease"/>
            <person name="Wu L."/>
            <person name="Ma J."/>
        </authorList>
    </citation>
    <scope>NUCLEOTIDE SEQUENCE [LARGE SCALE GENOMIC DNA]</scope>
    <source>
        <strain evidence="13">CCM 7855</strain>
    </source>
</reference>
<evidence type="ECO:0000256" key="2">
    <source>
        <dbReference type="ARBA" id="ARBA00022475"/>
    </source>
</evidence>
<name>A0ABQ1V1H6_9NOCA</name>
<dbReference type="InterPro" id="IPR056785">
    <property type="entry name" value="YkcA/B-like_C"/>
</dbReference>
<dbReference type="Pfam" id="PF24878">
    <property type="entry name" value="YkcB_C"/>
    <property type="match status" value="1"/>
</dbReference>
<evidence type="ECO:0000256" key="5">
    <source>
        <dbReference type="ARBA" id="ARBA00022692"/>
    </source>
</evidence>
<dbReference type="InterPro" id="IPR050297">
    <property type="entry name" value="LipidA_mod_glycosyltrf_83"/>
</dbReference>
<feature type="transmembrane region" description="Helical" evidence="9">
    <location>
        <begin position="130"/>
        <end position="153"/>
    </location>
</feature>
<keyword evidence="2" id="KW-1003">Cell membrane</keyword>
<evidence type="ECO:0000313" key="12">
    <source>
        <dbReference type="EMBL" id="GGF34522.1"/>
    </source>
</evidence>
<evidence type="ECO:0000259" key="11">
    <source>
        <dbReference type="Pfam" id="PF24878"/>
    </source>
</evidence>
<feature type="transmembrane region" description="Helical" evidence="9">
    <location>
        <begin position="416"/>
        <end position="435"/>
    </location>
</feature>
<protein>
    <submittedName>
        <fullName evidence="12">Glycosyl transferase</fullName>
    </submittedName>
</protein>
<evidence type="ECO:0000256" key="8">
    <source>
        <dbReference type="SAM" id="MobiDB-lite"/>
    </source>
</evidence>
<feature type="transmembrane region" description="Helical" evidence="9">
    <location>
        <begin position="334"/>
        <end position="351"/>
    </location>
</feature>
<organism evidence="12 13">
    <name type="scientific">Williamsia phyllosphaerae</name>
    <dbReference type="NCBI Taxonomy" id="885042"/>
    <lineage>
        <taxon>Bacteria</taxon>
        <taxon>Bacillati</taxon>
        <taxon>Actinomycetota</taxon>
        <taxon>Actinomycetes</taxon>
        <taxon>Mycobacteriales</taxon>
        <taxon>Nocardiaceae</taxon>
        <taxon>Williamsia</taxon>
    </lineage>
</organism>
<feature type="region of interest" description="Disordered" evidence="8">
    <location>
        <begin position="620"/>
        <end position="639"/>
    </location>
</feature>
<evidence type="ECO:0000256" key="6">
    <source>
        <dbReference type="ARBA" id="ARBA00022989"/>
    </source>
</evidence>